<evidence type="ECO:0000256" key="7">
    <source>
        <dbReference type="ARBA" id="ARBA00023265"/>
    </source>
</evidence>
<dbReference type="EMBL" id="KZ451982">
    <property type="protein sequence ID" value="PKA54651.1"/>
    <property type="molecule type" value="Genomic_DNA"/>
</dbReference>
<organism evidence="10 11">
    <name type="scientific">Apostasia shenzhenica</name>
    <dbReference type="NCBI Taxonomy" id="1088818"/>
    <lineage>
        <taxon>Eukaryota</taxon>
        <taxon>Viridiplantae</taxon>
        <taxon>Streptophyta</taxon>
        <taxon>Embryophyta</taxon>
        <taxon>Tracheophyta</taxon>
        <taxon>Spermatophyta</taxon>
        <taxon>Magnoliopsida</taxon>
        <taxon>Liliopsida</taxon>
        <taxon>Asparagales</taxon>
        <taxon>Orchidaceae</taxon>
        <taxon>Apostasioideae</taxon>
        <taxon>Apostasia</taxon>
    </lineage>
</organism>
<evidence type="ECO:0000256" key="6">
    <source>
        <dbReference type="ARBA" id="ARBA00023136"/>
    </source>
</evidence>
<keyword evidence="11" id="KW-1185">Reference proteome</keyword>
<dbReference type="PANTHER" id="PTHR31942">
    <property type="entry name" value="MLO-LIKE PROTEIN 1"/>
    <property type="match status" value="1"/>
</dbReference>
<evidence type="ECO:0000256" key="4">
    <source>
        <dbReference type="ARBA" id="ARBA00022821"/>
    </source>
</evidence>
<dbReference type="STRING" id="1088818.A0A2I0AGG8"/>
<keyword evidence="3 8" id="KW-0812">Transmembrane</keyword>
<comment type="similarity">
    <text evidence="2 8">Belongs to the MLO family.</text>
</comment>
<keyword evidence="7 8" id="KW-0568">Pathogenesis-related protein</keyword>
<feature type="transmembrane region" description="Helical" evidence="9">
    <location>
        <begin position="17"/>
        <end position="37"/>
    </location>
</feature>
<sequence>MTEELEGAKRLEVTPTWIVAAVCSVIVFISLIVERILHFLGKFLKRKNQKALFEALQKIKEELMLLGFISLLLTVFQTTIVRICISKEWTSRMLPCKEEPTEATLQHLADSAGGKRRLLSSQELHCGANDKFPLLSEQALHQLHIFIFVLATTHVVFSVLTMCLGGLKIQQWKHWEDSIQKNDSENVPRITHVHQIEFIKDHFQGIGKDSVILAWLHSFGKQFYGSVTKSDYTTMRLGFIMTHCRSNPKFNFHKYMIRALESDFKKVVGISWYLWLFVIVFLLLNVNGWHTYFWIASIPLMLLLAVGTKLEHVITRLAHDVAEKHSAIEGDLIVKPSDDHFWFNRPKIVLYLIHFILFQNSFEISFFFWILTTYGLSSCIMGKMRFIIPRLVIGVIIQILCSYSTLPLYAIVTQVTGSSLFFIILAKFASSSQSFTCIVGSKDGKLVQKGDIRRTCSAEPAGLGSEGKETEGSEKQQYIKHFKQCRINRSSIFERKCVAETWWEW</sequence>
<reference evidence="10 11" key="1">
    <citation type="journal article" date="2017" name="Nature">
        <title>The Apostasia genome and the evolution of orchids.</title>
        <authorList>
            <person name="Zhang G.Q."/>
            <person name="Liu K.W."/>
            <person name="Li Z."/>
            <person name="Lohaus R."/>
            <person name="Hsiao Y.Y."/>
            <person name="Niu S.C."/>
            <person name="Wang J.Y."/>
            <person name="Lin Y.C."/>
            <person name="Xu Q."/>
            <person name="Chen L.J."/>
            <person name="Yoshida K."/>
            <person name="Fujiwara S."/>
            <person name="Wang Z.W."/>
            <person name="Zhang Y.Q."/>
            <person name="Mitsuda N."/>
            <person name="Wang M."/>
            <person name="Liu G.H."/>
            <person name="Pecoraro L."/>
            <person name="Huang H.X."/>
            <person name="Xiao X.J."/>
            <person name="Lin M."/>
            <person name="Wu X.Y."/>
            <person name="Wu W.L."/>
            <person name="Chen Y.Y."/>
            <person name="Chang S.B."/>
            <person name="Sakamoto S."/>
            <person name="Ohme-Takagi M."/>
            <person name="Yagi M."/>
            <person name="Zeng S.J."/>
            <person name="Shen C.Y."/>
            <person name="Yeh C.M."/>
            <person name="Luo Y.B."/>
            <person name="Tsai W.C."/>
            <person name="Van de Peer Y."/>
            <person name="Liu Z.J."/>
        </authorList>
    </citation>
    <scope>NUCLEOTIDE SEQUENCE [LARGE SCALE GENOMIC DNA]</scope>
    <source>
        <strain evidence="11">cv. Shenzhen</strain>
        <tissue evidence="10">Stem</tissue>
    </source>
</reference>
<evidence type="ECO:0000256" key="1">
    <source>
        <dbReference type="ARBA" id="ARBA00004141"/>
    </source>
</evidence>
<protein>
    <recommendedName>
        <fullName evidence="8">MLO-like protein</fullName>
    </recommendedName>
</protein>
<evidence type="ECO:0000256" key="3">
    <source>
        <dbReference type="ARBA" id="ARBA00022692"/>
    </source>
</evidence>
<dbReference type="PANTHER" id="PTHR31942:SF52">
    <property type="entry name" value="MLO-LIKE PROTEIN 1"/>
    <property type="match status" value="1"/>
</dbReference>
<dbReference type="InterPro" id="IPR004326">
    <property type="entry name" value="Mlo"/>
</dbReference>
<feature type="transmembrane region" description="Helical" evidence="9">
    <location>
        <begin position="348"/>
        <end position="371"/>
    </location>
</feature>
<keyword evidence="5 8" id="KW-1133">Transmembrane helix</keyword>
<comment type="subcellular location">
    <subcellularLocation>
        <location evidence="1 8">Membrane</location>
        <topology evidence="1 8">Multi-pass membrane protein</topology>
    </subcellularLocation>
</comment>
<evidence type="ECO:0000256" key="9">
    <source>
        <dbReference type="SAM" id="Phobius"/>
    </source>
</evidence>
<comment type="function">
    <text evidence="8">May be involved in modulation of pathogen defense and leaf cell death.</text>
</comment>
<feature type="transmembrane region" description="Helical" evidence="9">
    <location>
        <begin position="391"/>
        <end position="412"/>
    </location>
</feature>
<evidence type="ECO:0000313" key="11">
    <source>
        <dbReference type="Proteomes" id="UP000236161"/>
    </source>
</evidence>
<dbReference type="GO" id="GO:0016020">
    <property type="term" value="C:membrane"/>
    <property type="evidence" value="ECO:0007669"/>
    <property type="project" value="UniProtKB-SubCell"/>
</dbReference>
<feature type="transmembrane region" description="Helical" evidence="9">
    <location>
        <begin position="63"/>
        <end position="85"/>
    </location>
</feature>
<comment type="domain">
    <text evidence="8">The C-terminus contains a calmodulin-binding domain, which binds calmodulin in a calcium-dependent fashion.</text>
</comment>
<dbReference type="GO" id="GO:0006952">
    <property type="term" value="P:defense response"/>
    <property type="evidence" value="ECO:0007669"/>
    <property type="project" value="UniProtKB-KW"/>
</dbReference>
<keyword evidence="4 8" id="KW-0611">Plant defense</keyword>
<accession>A0A2I0AGG8</accession>
<gene>
    <name evidence="10" type="primary">MLO1</name>
    <name evidence="8" type="synonym">MLO</name>
    <name evidence="10" type="ORF">AXF42_Ash000486</name>
</gene>
<keyword evidence="8" id="KW-0112">Calmodulin-binding</keyword>
<dbReference type="AlphaFoldDB" id="A0A2I0AGG8"/>
<evidence type="ECO:0000256" key="8">
    <source>
        <dbReference type="RuleBase" id="RU280816"/>
    </source>
</evidence>
<feature type="transmembrane region" description="Helical" evidence="9">
    <location>
        <begin position="143"/>
        <end position="167"/>
    </location>
</feature>
<dbReference type="Pfam" id="PF03094">
    <property type="entry name" value="Mlo"/>
    <property type="match status" value="1"/>
</dbReference>
<dbReference type="Proteomes" id="UP000236161">
    <property type="component" value="Unassembled WGS sequence"/>
</dbReference>
<evidence type="ECO:0000256" key="2">
    <source>
        <dbReference type="ARBA" id="ARBA00006574"/>
    </source>
</evidence>
<dbReference type="GO" id="GO:0005516">
    <property type="term" value="F:calmodulin binding"/>
    <property type="evidence" value="ECO:0007669"/>
    <property type="project" value="UniProtKB-KW"/>
</dbReference>
<evidence type="ECO:0000256" key="5">
    <source>
        <dbReference type="ARBA" id="ARBA00022989"/>
    </source>
</evidence>
<name>A0A2I0AGG8_9ASPA</name>
<keyword evidence="6 8" id="KW-0472">Membrane</keyword>
<evidence type="ECO:0000313" key="10">
    <source>
        <dbReference type="EMBL" id="PKA54651.1"/>
    </source>
</evidence>
<feature type="transmembrane region" description="Helical" evidence="9">
    <location>
        <begin position="267"/>
        <end position="286"/>
    </location>
</feature>
<proteinExistence type="inferred from homology"/>
<dbReference type="OrthoDB" id="1388414at2759"/>